<dbReference type="Pfam" id="PF13560">
    <property type="entry name" value="HTH_31"/>
    <property type="match status" value="1"/>
</dbReference>
<keyword evidence="4" id="KW-1185">Reference proteome</keyword>
<dbReference type="AlphaFoldDB" id="A0A7W3T742"/>
<evidence type="ECO:0000313" key="3">
    <source>
        <dbReference type="EMBL" id="MBB0232158.1"/>
    </source>
</evidence>
<evidence type="ECO:0000256" key="1">
    <source>
        <dbReference type="SAM" id="MobiDB-lite"/>
    </source>
</evidence>
<name>A0A7W3T742_9ACTN</name>
<organism evidence="3 4">
    <name type="scientific">Streptomyces calidiresistens</name>
    <dbReference type="NCBI Taxonomy" id="1485586"/>
    <lineage>
        <taxon>Bacteria</taxon>
        <taxon>Bacillati</taxon>
        <taxon>Actinomycetota</taxon>
        <taxon>Actinomycetes</taxon>
        <taxon>Kitasatosporales</taxon>
        <taxon>Streptomycetaceae</taxon>
        <taxon>Streptomyces</taxon>
    </lineage>
</organism>
<dbReference type="SMART" id="SM00530">
    <property type="entry name" value="HTH_XRE"/>
    <property type="match status" value="1"/>
</dbReference>
<evidence type="ECO:0000259" key="2">
    <source>
        <dbReference type="PROSITE" id="PS50943"/>
    </source>
</evidence>
<feature type="region of interest" description="Disordered" evidence="1">
    <location>
        <begin position="1"/>
        <end position="20"/>
    </location>
</feature>
<gene>
    <name evidence="3" type="ORF">FOE67_22315</name>
</gene>
<dbReference type="SUPFAM" id="SSF47413">
    <property type="entry name" value="lambda repressor-like DNA-binding domains"/>
    <property type="match status" value="1"/>
</dbReference>
<dbReference type="RefSeq" id="WP_182666705.1">
    <property type="nucleotide sequence ID" value="NZ_VKHS01000783.1"/>
</dbReference>
<dbReference type="CDD" id="cd00093">
    <property type="entry name" value="HTH_XRE"/>
    <property type="match status" value="1"/>
</dbReference>
<accession>A0A7W3T742</accession>
<dbReference type="GO" id="GO:0003677">
    <property type="term" value="F:DNA binding"/>
    <property type="evidence" value="ECO:0007669"/>
    <property type="project" value="InterPro"/>
</dbReference>
<dbReference type="InterPro" id="IPR010982">
    <property type="entry name" value="Lambda_DNA-bd_dom_sf"/>
</dbReference>
<dbReference type="EMBL" id="VKHS01000783">
    <property type="protein sequence ID" value="MBB0232158.1"/>
    <property type="molecule type" value="Genomic_DNA"/>
</dbReference>
<sequence>MTQRTDKNSGGPVGRPEESIGRRIQAIRRARGLTQHGLAQKAHISYSTLTKVEAGHIAASPMVTAACARALRVPGTDLTGQPYYDQLKADQLEELIQPLRQAVANPMLPGDGPEPRALSAIRGDVARLDAWRLRGEYMVIAAEAPALIEELLLAVDGAAAGREREETYRVLADAYRLARTLLGKLGFTDLGLLALDRMQQTVPHTGDPYLQAVVCHYRSDYFLHHGAPEIALREIGAMERMLEDPVRRGDERAMSARGTLWLKSAVMHSRFGKVGAAGEVTARIAEARALAGRLAGRPDPYGLVFDELNVRLHEASTQLDLGETGRMVELGERLVLPEGWARNRAGHHHMDMARAYEVVGRREEAVAELVAARHAAPAQTRYHPTTRETVHALLRKRRSPEPALQAVARWVGV</sequence>
<proteinExistence type="predicted"/>
<feature type="domain" description="HTH cro/C1-type" evidence="2">
    <location>
        <begin position="24"/>
        <end position="78"/>
    </location>
</feature>
<evidence type="ECO:0000313" key="4">
    <source>
        <dbReference type="Proteomes" id="UP000530234"/>
    </source>
</evidence>
<comment type="caution">
    <text evidence="3">The sequence shown here is derived from an EMBL/GenBank/DDBJ whole genome shotgun (WGS) entry which is preliminary data.</text>
</comment>
<dbReference type="Proteomes" id="UP000530234">
    <property type="component" value="Unassembled WGS sequence"/>
</dbReference>
<reference evidence="4" key="1">
    <citation type="submission" date="2019-10" db="EMBL/GenBank/DDBJ databases">
        <title>Streptomyces sp. nov., a novel actinobacterium isolated from alkaline environment.</title>
        <authorList>
            <person name="Golinska P."/>
        </authorList>
    </citation>
    <scope>NUCLEOTIDE SEQUENCE [LARGE SCALE GENOMIC DNA]</scope>
    <source>
        <strain evidence="4">DSM 42108</strain>
    </source>
</reference>
<protein>
    <submittedName>
        <fullName evidence="3">Helix-turn-helix domain-containing protein</fullName>
    </submittedName>
</protein>
<dbReference type="InterPro" id="IPR001387">
    <property type="entry name" value="Cro/C1-type_HTH"/>
</dbReference>
<dbReference type="Gene3D" id="1.10.260.40">
    <property type="entry name" value="lambda repressor-like DNA-binding domains"/>
    <property type="match status" value="1"/>
</dbReference>
<dbReference type="PROSITE" id="PS50943">
    <property type="entry name" value="HTH_CROC1"/>
    <property type="match status" value="1"/>
</dbReference>